<feature type="compositionally biased region" description="Polar residues" evidence="1">
    <location>
        <begin position="315"/>
        <end position="331"/>
    </location>
</feature>
<feature type="compositionally biased region" description="Basic and acidic residues" evidence="1">
    <location>
        <begin position="250"/>
        <end position="262"/>
    </location>
</feature>
<evidence type="ECO:0000313" key="2">
    <source>
        <dbReference type="EMBL" id="WPG99565.1"/>
    </source>
</evidence>
<evidence type="ECO:0000313" key="3">
    <source>
        <dbReference type="Proteomes" id="UP001303373"/>
    </source>
</evidence>
<feature type="region of interest" description="Disordered" evidence="1">
    <location>
        <begin position="46"/>
        <end position="91"/>
    </location>
</feature>
<feature type="region of interest" description="Disordered" evidence="1">
    <location>
        <begin position="1"/>
        <end position="32"/>
    </location>
</feature>
<feature type="compositionally biased region" description="Low complexity" evidence="1">
    <location>
        <begin position="68"/>
        <end position="77"/>
    </location>
</feature>
<proteinExistence type="predicted"/>
<feature type="region of interest" description="Disordered" evidence="1">
    <location>
        <begin position="306"/>
        <end position="340"/>
    </location>
</feature>
<feature type="region of interest" description="Disordered" evidence="1">
    <location>
        <begin position="109"/>
        <end position="285"/>
    </location>
</feature>
<name>A0AAQ3R8I2_9PEZI</name>
<reference evidence="2 3" key="1">
    <citation type="submission" date="2023-11" db="EMBL/GenBank/DDBJ databases">
        <title>An acidophilic fungus is an integral part of prey digestion in a carnivorous sundew plant.</title>
        <authorList>
            <person name="Tsai I.J."/>
        </authorList>
    </citation>
    <scope>NUCLEOTIDE SEQUENCE [LARGE SCALE GENOMIC DNA]</scope>
    <source>
        <strain evidence="2">169a</strain>
    </source>
</reference>
<feature type="compositionally biased region" description="Basic residues" evidence="1">
    <location>
        <begin position="215"/>
        <end position="225"/>
    </location>
</feature>
<protein>
    <submittedName>
        <fullName evidence="2">Uncharacterized protein</fullName>
    </submittedName>
</protein>
<feature type="compositionally biased region" description="Polar residues" evidence="1">
    <location>
        <begin position="16"/>
        <end position="25"/>
    </location>
</feature>
<organism evidence="2 3">
    <name type="scientific">Acrodontium crateriforme</name>
    <dbReference type="NCBI Taxonomy" id="150365"/>
    <lineage>
        <taxon>Eukaryota</taxon>
        <taxon>Fungi</taxon>
        <taxon>Dikarya</taxon>
        <taxon>Ascomycota</taxon>
        <taxon>Pezizomycotina</taxon>
        <taxon>Dothideomycetes</taxon>
        <taxon>Dothideomycetidae</taxon>
        <taxon>Mycosphaerellales</taxon>
        <taxon>Teratosphaeriaceae</taxon>
        <taxon>Acrodontium</taxon>
    </lineage>
</organism>
<feature type="compositionally biased region" description="Polar residues" evidence="1">
    <location>
        <begin position="46"/>
        <end position="59"/>
    </location>
</feature>
<feature type="compositionally biased region" description="Polar residues" evidence="1">
    <location>
        <begin position="195"/>
        <end position="209"/>
    </location>
</feature>
<dbReference type="Proteomes" id="UP001303373">
    <property type="component" value="Chromosome 3"/>
</dbReference>
<dbReference type="EMBL" id="CP138582">
    <property type="protein sequence ID" value="WPG99565.1"/>
    <property type="molecule type" value="Genomic_DNA"/>
</dbReference>
<feature type="compositionally biased region" description="Polar residues" evidence="1">
    <location>
        <begin position="78"/>
        <end position="91"/>
    </location>
</feature>
<accession>A0AAQ3R8I2</accession>
<evidence type="ECO:0000256" key="1">
    <source>
        <dbReference type="SAM" id="MobiDB-lite"/>
    </source>
</evidence>
<feature type="compositionally biased region" description="Basic and acidic residues" evidence="1">
    <location>
        <begin position="117"/>
        <end position="132"/>
    </location>
</feature>
<sequence length="340" mass="36898">MPIIRNPFRKQDENIRPTTAASQLSDGAASKPVSIAEKEPVEYQLSEINDSGVYLSTSPPERKSFWPTSSSRSTTSSNHRSVFNENEQFNISRESFDSYRRSFDISARSPIIQPYEGRPRASLDSRTFERPAPRISLDVRGPPPPRTSSSIQRPSQVPAETREEVDAFEDVDIAEEPKPQPTKKRGLFARMVDGSVSNNPETAERPTSSEGGGKSWHHFGGRKRGQSGQGSELGAIKRENTFGGDMASQSKKETKVNGEKASSETPTQLAPQVDTREPTPDVPAPALEQLSLGASAQLAPTVTAKASNLPVATKAASTESEPAKESSTSETLKTDVQKAS</sequence>
<gene>
    <name evidence="2" type="ORF">R9X50_00238200</name>
</gene>
<keyword evidence="3" id="KW-1185">Reference proteome</keyword>
<dbReference type="AlphaFoldDB" id="A0AAQ3R8I2"/>